<dbReference type="RefSeq" id="WP_076770123.1">
    <property type="nucleotide sequence ID" value="NZ_CP019445.1"/>
</dbReference>
<dbReference type="GO" id="GO:0009246">
    <property type="term" value="P:enterobacterial common antigen biosynthetic process"/>
    <property type="evidence" value="ECO:0007669"/>
    <property type="project" value="InterPro"/>
</dbReference>
<dbReference type="CDD" id="cd13125">
    <property type="entry name" value="MATE_like_10"/>
    <property type="match status" value="1"/>
</dbReference>
<feature type="transmembrane region" description="Helical" evidence="6">
    <location>
        <begin position="88"/>
        <end position="111"/>
    </location>
</feature>
<keyword evidence="5 6" id="KW-0472">Membrane</keyword>
<evidence type="ECO:0000256" key="6">
    <source>
        <dbReference type="SAM" id="Phobius"/>
    </source>
</evidence>
<keyword evidence="3 6" id="KW-0812">Transmembrane</keyword>
<dbReference type="Pfam" id="PF13440">
    <property type="entry name" value="Polysacc_synt_3"/>
    <property type="match status" value="1"/>
</dbReference>
<feature type="transmembrane region" description="Helical" evidence="6">
    <location>
        <begin position="218"/>
        <end position="240"/>
    </location>
</feature>
<feature type="transmembrane region" description="Helical" evidence="6">
    <location>
        <begin position="117"/>
        <end position="138"/>
    </location>
</feature>
<dbReference type="Proteomes" id="UP000187148">
    <property type="component" value="Chromosome"/>
</dbReference>
<evidence type="ECO:0000313" key="7">
    <source>
        <dbReference type="EMBL" id="APZ07171.1"/>
    </source>
</evidence>
<keyword evidence="2" id="KW-1003">Cell membrane</keyword>
<feature type="transmembrane region" description="Helical" evidence="6">
    <location>
        <begin position="150"/>
        <end position="172"/>
    </location>
</feature>
<proteinExistence type="predicted"/>
<keyword evidence="4 6" id="KW-1133">Transmembrane helix</keyword>
<dbReference type="PANTHER" id="PTHR30250">
    <property type="entry name" value="PST FAMILY PREDICTED COLANIC ACID TRANSPORTER"/>
    <property type="match status" value="1"/>
</dbReference>
<organism evidence="7 8">
    <name type="scientific">Kosakonia cowanii JCM 10956 = DSM 18146</name>
    <dbReference type="NCBI Taxonomy" id="1300165"/>
    <lineage>
        <taxon>Bacteria</taxon>
        <taxon>Pseudomonadati</taxon>
        <taxon>Pseudomonadota</taxon>
        <taxon>Gammaproteobacteria</taxon>
        <taxon>Enterobacterales</taxon>
        <taxon>Enterobacteriaceae</taxon>
        <taxon>Kosakonia</taxon>
    </lineage>
</organism>
<evidence type="ECO:0000256" key="2">
    <source>
        <dbReference type="ARBA" id="ARBA00022475"/>
    </source>
</evidence>
<feature type="transmembrane region" description="Helical" evidence="6">
    <location>
        <begin position="370"/>
        <end position="388"/>
    </location>
</feature>
<feature type="transmembrane region" description="Helical" evidence="6">
    <location>
        <begin position="50"/>
        <end position="68"/>
    </location>
</feature>
<dbReference type="InterPro" id="IPR044550">
    <property type="entry name" value="WzxE"/>
</dbReference>
<gene>
    <name evidence="7" type="ORF">BWI95_20040</name>
</gene>
<feature type="transmembrane region" description="Helical" evidence="6">
    <location>
        <begin position="178"/>
        <end position="197"/>
    </location>
</feature>
<evidence type="ECO:0008006" key="9">
    <source>
        <dbReference type="Google" id="ProtNLM"/>
    </source>
</evidence>
<feature type="transmembrane region" description="Helical" evidence="6">
    <location>
        <begin position="394"/>
        <end position="413"/>
    </location>
</feature>
<protein>
    <recommendedName>
        <fullName evidence="9">Wzx</fullName>
    </recommendedName>
</protein>
<reference evidence="7 8" key="1">
    <citation type="submission" date="2017-01" db="EMBL/GenBank/DDBJ databases">
        <authorList>
            <person name="Cao J.-M."/>
        </authorList>
    </citation>
    <scope>NUCLEOTIDE SEQUENCE [LARGE SCALE GENOMIC DNA]</scope>
    <source>
        <strain evidence="7 8">888-76</strain>
    </source>
</reference>
<evidence type="ECO:0000256" key="3">
    <source>
        <dbReference type="ARBA" id="ARBA00022692"/>
    </source>
</evidence>
<feature type="transmembrane region" description="Helical" evidence="6">
    <location>
        <begin position="260"/>
        <end position="280"/>
    </location>
</feature>
<accession>A0A807LLF4</accession>
<dbReference type="GO" id="GO:0005886">
    <property type="term" value="C:plasma membrane"/>
    <property type="evidence" value="ECO:0007669"/>
    <property type="project" value="UniProtKB-SubCell"/>
</dbReference>
<evidence type="ECO:0000256" key="4">
    <source>
        <dbReference type="ARBA" id="ARBA00022989"/>
    </source>
</evidence>
<dbReference type="PANTHER" id="PTHR30250:SF30">
    <property type="entry name" value="LIPID III FLIPPASE"/>
    <property type="match status" value="1"/>
</dbReference>
<dbReference type="KEGG" id="kco:BWI95_20040"/>
<feature type="transmembrane region" description="Helical" evidence="6">
    <location>
        <begin position="336"/>
        <end position="358"/>
    </location>
</feature>
<sequence>MKRLLSVTFFSGLLTLLRMGSGFVVAKVIAVYAGPSGLAMLGQLQSIASSLAGIVNAPVSSGIVRYTAEYNEQDRNECANWWRAGLRWVVIITAFLIPLICMLSLSISNFIFNNDQYYFYLIIMALLLPFTATGTLLNSIVNGQKRFKKYIGIGMFSVVITTALMLTCILMGHLHGALFAVSIQNGLIGLIIVFCCFRERWFAKENFLGTIDRKHMKGIFNYMLMAITTAITLPVALILVRNILIKYVGWDAAGQWQAVWKISETYLAVITIALGTYYLPKLSAIKDTLALKREVLTTLKIILPLCVFLAVLVFLLRDFIIHVLFTIQFYQARDLFLVQLCGDVIKIASWLISYPMLARGDIKWYISSEILFCLFFVVSSLLFIPSFGVNGANYAYLASYVFYLIFMCFYLRAISNEKIKNES</sequence>
<evidence type="ECO:0000256" key="1">
    <source>
        <dbReference type="ARBA" id="ARBA00004651"/>
    </source>
</evidence>
<dbReference type="InterPro" id="IPR050833">
    <property type="entry name" value="Poly_Biosynth_Transport"/>
</dbReference>
<comment type="subcellular location">
    <subcellularLocation>
        <location evidence="1">Cell membrane</location>
        <topology evidence="1">Multi-pass membrane protein</topology>
    </subcellularLocation>
</comment>
<name>A0A807LLF4_9ENTR</name>
<evidence type="ECO:0000313" key="8">
    <source>
        <dbReference type="Proteomes" id="UP000187148"/>
    </source>
</evidence>
<dbReference type="AlphaFoldDB" id="A0A807LLF4"/>
<feature type="transmembrane region" description="Helical" evidence="6">
    <location>
        <begin position="301"/>
        <end position="330"/>
    </location>
</feature>
<evidence type="ECO:0000256" key="5">
    <source>
        <dbReference type="ARBA" id="ARBA00023136"/>
    </source>
</evidence>
<dbReference type="EMBL" id="CP019445">
    <property type="protein sequence ID" value="APZ07171.1"/>
    <property type="molecule type" value="Genomic_DNA"/>
</dbReference>
<keyword evidence="8" id="KW-1185">Reference proteome</keyword>